<comment type="similarity">
    <text evidence="1">Belongs to the multicopper oxidase family.</text>
</comment>
<name>A0A6A6UGB1_9PEZI</name>
<evidence type="ECO:0000259" key="9">
    <source>
        <dbReference type="Pfam" id="PF07732"/>
    </source>
</evidence>
<dbReference type="InterPro" id="IPR011707">
    <property type="entry name" value="Cu-oxidase-like_N"/>
</dbReference>
<reference evidence="10" key="1">
    <citation type="journal article" date="2020" name="Stud. Mycol.">
        <title>101 Dothideomycetes genomes: a test case for predicting lifestyles and emergence of pathogens.</title>
        <authorList>
            <person name="Haridas S."/>
            <person name="Albert R."/>
            <person name="Binder M."/>
            <person name="Bloem J."/>
            <person name="Labutti K."/>
            <person name="Salamov A."/>
            <person name="Andreopoulos B."/>
            <person name="Baker S."/>
            <person name="Barry K."/>
            <person name="Bills G."/>
            <person name="Bluhm B."/>
            <person name="Cannon C."/>
            <person name="Castanera R."/>
            <person name="Culley D."/>
            <person name="Daum C."/>
            <person name="Ezra D."/>
            <person name="Gonzalez J."/>
            <person name="Henrissat B."/>
            <person name="Kuo A."/>
            <person name="Liang C."/>
            <person name="Lipzen A."/>
            <person name="Lutzoni F."/>
            <person name="Magnuson J."/>
            <person name="Mondo S."/>
            <person name="Nolan M."/>
            <person name="Ohm R."/>
            <person name="Pangilinan J."/>
            <person name="Park H.-J."/>
            <person name="Ramirez L."/>
            <person name="Alfaro M."/>
            <person name="Sun H."/>
            <person name="Tritt A."/>
            <person name="Yoshinaga Y."/>
            <person name="Zwiers L.-H."/>
            <person name="Turgeon B."/>
            <person name="Goodwin S."/>
            <person name="Spatafora J."/>
            <person name="Crous P."/>
            <person name="Grigoriev I."/>
        </authorList>
    </citation>
    <scope>NUCLEOTIDE SEQUENCE</scope>
    <source>
        <strain evidence="10">CBS 115976</strain>
    </source>
</reference>
<sequence>MIWLWSLLASVAYSAHVNFQLDLTWKEGSPDGNKRQMVLMNNQFPGPQLTLNYGDTVQFVVHNRLPFEATVHFHGIDQQGTPWFDGVPGVSQDAIQPGTSFTYDWNATSHGAYWYHAHSRGLMQDGLYGAIIIKPPPGEARPFSMISSDRKAVAAMEKAELNSHVVLVSDWTHITSEQWFAAEEASNLDIYCVDSILINGKGSVGCLPLTSLNSFVSPHLAPMLKSENTIFSDRGCAPMTAKFLGEGDFNDTKPNTVPETIMNGCKTTTGSQEVFQVEGADGWASFHFIGATALKMPTASIDEHPMWVYAVDGQYIRPQMAHNIPLRNGERYSVMVRLDKTPGDYQIRIANTLPNQILSGFAKMSYTGGSKRLPSKPYINYAGINVTRSVMALDENQLLPFNAPYPAQTADATHILTLARLGHNYRWTLNNKTSYSMELEKHRPLLFYPNPNGTIPADLVVRTKMNTWVDIIFVVDVGDSNPAQPPHSMHKHGNKMYFIGSGVGPFVWPSVEEAMKVIPQNFKITNAPYRDTVTTAQTRFAPTWIAMRYHVENPGAFILHCHMLTHVEGGMAVILMDGVDEWPKIPADILNGVYSRRIEK</sequence>
<dbReference type="GO" id="GO:0016491">
    <property type="term" value="F:oxidoreductase activity"/>
    <property type="evidence" value="ECO:0007669"/>
    <property type="project" value="UniProtKB-KW"/>
</dbReference>
<dbReference type="Pfam" id="PF07731">
    <property type="entry name" value="Cu-oxidase_2"/>
    <property type="match status" value="1"/>
</dbReference>
<feature type="domain" description="Plastocyanin-like" evidence="8">
    <location>
        <begin position="443"/>
        <end position="576"/>
    </location>
</feature>
<keyword evidence="2" id="KW-0479">Metal-binding</keyword>
<keyword evidence="3" id="KW-0732">Signal</keyword>
<evidence type="ECO:0000313" key="10">
    <source>
        <dbReference type="EMBL" id="KAF2671315.1"/>
    </source>
</evidence>
<accession>A0A6A6UGB1</accession>
<evidence type="ECO:0000256" key="5">
    <source>
        <dbReference type="ARBA" id="ARBA00023008"/>
    </source>
</evidence>
<dbReference type="FunFam" id="2.60.40.420:FF:000036">
    <property type="entry name" value="L-ascorbate oxidase"/>
    <property type="match status" value="1"/>
</dbReference>
<dbReference type="GO" id="GO:0005507">
    <property type="term" value="F:copper ion binding"/>
    <property type="evidence" value="ECO:0007669"/>
    <property type="project" value="InterPro"/>
</dbReference>
<dbReference type="AlphaFoldDB" id="A0A6A6UGB1"/>
<evidence type="ECO:0000259" key="7">
    <source>
        <dbReference type="Pfam" id="PF00394"/>
    </source>
</evidence>
<dbReference type="InterPro" id="IPR001117">
    <property type="entry name" value="Cu-oxidase_2nd"/>
</dbReference>
<keyword evidence="5" id="KW-0186">Copper</keyword>
<dbReference type="CDD" id="cd13898">
    <property type="entry name" value="CuRO_3_Abr2_like"/>
    <property type="match status" value="1"/>
</dbReference>
<gene>
    <name evidence="10" type="ORF">BT63DRAFT_371369</name>
</gene>
<evidence type="ECO:0000256" key="4">
    <source>
        <dbReference type="ARBA" id="ARBA00023002"/>
    </source>
</evidence>
<keyword evidence="11" id="KW-1185">Reference proteome</keyword>
<organism evidence="10 11">
    <name type="scientific">Microthyrium microscopicum</name>
    <dbReference type="NCBI Taxonomy" id="703497"/>
    <lineage>
        <taxon>Eukaryota</taxon>
        <taxon>Fungi</taxon>
        <taxon>Dikarya</taxon>
        <taxon>Ascomycota</taxon>
        <taxon>Pezizomycotina</taxon>
        <taxon>Dothideomycetes</taxon>
        <taxon>Dothideomycetes incertae sedis</taxon>
        <taxon>Microthyriales</taxon>
        <taxon>Microthyriaceae</taxon>
        <taxon>Microthyrium</taxon>
    </lineage>
</organism>
<evidence type="ECO:0000256" key="6">
    <source>
        <dbReference type="ARBA" id="ARBA00023180"/>
    </source>
</evidence>
<dbReference type="SUPFAM" id="SSF49503">
    <property type="entry name" value="Cupredoxins"/>
    <property type="match status" value="3"/>
</dbReference>
<evidence type="ECO:0000256" key="1">
    <source>
        <dbReference type="ARBA" id="ARBA00010609"/>
    </source>
</evidence>
<dbReference type="CDD" id="cd13850">
    <property type="entry name" value="CuRO_1_Abr2_like"/>
    <property type="match status" value="1"/>
</dbReference>
<dbReference type="Proteomes" id="UP000799302">
    <property type="component" value="Unassembled WGS sequence"/>
</dbReference>
<dbReference type="OrthoDB" id="2121828at2759"/>
<dbReference type="PANTHER" id="PTHR11709">
    <property type="entry name" value="MULTI-COPPER OXIDASE"/>
    <property type="match status" value="1"/>
</dbReference>
<protein>
    <submittedName>
        <fullName evidence="10">Conidial pigment biosynthesis oxidase Arb2/brown2</fullName>
    </submittedName>
</protein>
<dbReference type="PANTHER" id="PTHR11709:SF488">
    <property type="entry name" value="LACCASE-RELATED"/>
    <property type="match status" value="1"/>
</dbReference>
<dbReference type="PROSITE" id="PS00080">
    <property type="entry name" value="MULTICOPPER_OXIDASE2"/>
    <property type="match status" value="1"/>
</dbReference>
<dbReference type="PROSITE" id="PS00079">
    <property type="entry name" value="MULTICOPPER_OXIDASE1"/>
    <property type="match status" value="1"/>
</dbReference>
<keyword evidence="6" id="KW-0325">Glycoprotein</keyword>
<dbReference type="Gene3D" id="2.60.40.420">
    <property type="entry name" value="Cupredoxins - blue copper proteins"/>
    <property type="match status" value="3"/>
</dbReference>
<proteinExistence type="inferred from homology"/>
<dbReference type="InterPro" id="IPR045087">
    <property type="entry name" value="Cu-oxidase_fam"/>
</dbReference>
<feature type="domain" description="Plastocyanin-like" evidence="7">
    <location>
        <begin position="253"/>
        <end position="350"/>
    </location>
</feature>
<dbReference type="InterPro" id="IPR002355">
    <property type="entry name" value="Cu_oxidase_Cu_BS"/>
</dbReference>
<keyword evidence="4" id="KW-0560">Oxidoreductase</keyword>
<dbReference type="InterPro" id="IPR008972">
    <property type="entry name" value="Cupredoxin"/>
</dbReference>
<feature type="domain" description="Plastocyanin-like" evidence="9">
    <location>
        <begin position="24"/>
        <end position="136"/>
    </location>
</feature>
<evidence type="ECO:0000259" key="8">
    <source>
        <dbReference type="Pfam" id="PF07731"/>
    </source>
</evidence>
<evidence type="ECO:0000313" key="11">
    <source>
        <dbReference type="Proteomes" id="UP000799302"/>
    </source>
</evidence>
<dbReference type="InterPro" id="IPR011706">
    <property type="entry name" value="Cu-oxidase_C"/>
</dbReference>
<dbReference type="Pfam" id="PF07732">
    <property type="entry name" value="Cu-oxidase_3"/>
    <property type="match status" value="1"/>
</dbReference>
<dbReference type="EMBL" id="MU004233">
    <property type="protein sequence ID" value="KAF2671315.1"/>
    <property type="molecule type" value="Genomic_DNA"/>
</dbReference>
<evidence type="ECO:0000256" key="3">
    <source>
        <dbReference type="ARBA" id="ARBA00022729"/>
    </source>
</evidence>
<dbReference type="InterPro" id="IPR033138">
    <property type="entry name" value="Cu_oxidase_CS"/>
</dbReference>
<dbReference type="Pfam" id="PF00394">
    <property type="entry name" value="Cu-oxidase"/>
    <property type="match status" value="1"/>
</dbReference>
<evidence type="ECO:0000256" key="2">
    <source>
        <dbReference type="ARBA" id="ARBA00022723"/>
    </source>
</evidence>
<dbReference type="CDD" id="cd13876">
    <property type="entry name" value="CuRO_2_Abr2_like"/>
    <property type="match status" value="1"/>
</dbReference>